<evidence type="ECO:0000256" key="5">
    <source>
        <dbReference type="ARBA" id="ARBA00033464"/>
    </source>
</evidence>
<evidence type="ECO:0000259" key="7">
    <source>
        <dbReference type="Pfam" id="PF09468"/>
    </source>
</evidence>
<dbReference type="Gene3D" id="1.10.20.120">
    <property type="match status" value="1"/>
</dbReference>
<protein>
    <recommendedName>
        <fullName evidence="2">Ribonuclease H2 subunit B</fullName>
    </recommendedName>
    <alternativeName>
        <fullName evidence="5">Ribonuclease HI subunit B</fullName>
    </alternativeName>
</protein>
<evidence type="ECO:0000313" key="9">
    <source>
        <dbReference type="EMBL" id="CAK7916507.1"/>
    </source>
</evidence>
<dbReference type="PANTHER" id="PTHR13383">
    <property type="entry name" value="RIBONUCLEASE H2 SUBUNIT B"/>
    <property type="match status" value="1"/>
</dbReference>
<evidence type="ECO:0000313" key="10">
    <source>
        <dbReference type="Proteomes" id="UP001497600"/>
    </source>
</evidence>
<reference evidence="9 10" key="1">
    <citation type="submission" date="2024-01" db="EMBL/GenBank/DDBJ databases">
        <authorList>
            <consortium name="Genoscope - CEA"/>
            <person name="William W."/>
        </authorList>
    </citation>
    <scope>NUCLEOTIDE SEQUENCE [LARGE SCALE GENOMIC DNA]</scope>
    <source>
        <strain evidence="9 10">29B2s-10</strain>
    </source>
</reference>
<dbReference type="EMBL" id="OZ004259">
    <property type="protein sequence ID" value="CAK7916507.1"/>
    <property type="molecule type" value="Genomic_DNA"/>
</dbReference>
<dbReference type="InterPro" id="IPR041195">
    <property type="entry name" value="Rnh202_N"/>
</dbReference>
<name>A0ABP0EKI9_9ASCO</name>
<evidence type="ECO:0000256" key="1">
    <source>
        <dbReference type="ARBA" id="ARBA00004123"/>
    </source>
</evidence>
<comment type="function">
    <text evidence="4">Non catalytic subunit of RNase H2, an endonuclease that specifically degrades the RNA of RNA:DNA hybrids. Participates in DNA replication, possibly by mediating the removal of lagging-strand Okazaki fragment RNA primers during DNA replication. Mediates the excision of single ribonucleotides from DNA:RNA duplexes.</text>
</comment>
<evidence type="ECO:0000259" key="8">
    <source>
        <dbReference type="Pfam" id="PF17745"/>
    </source>
</evidence>
<evidence type="ECO:0000256" key="3">
    <source>
        <dbReference type="ARBA" id="ARBA00023242"/>
    </source>
</evidence>
<dbReference type="InterPro" id="IPR040456">
    <property type="entry name" value="RNase_H2_suB"/>
</dbReference>
<gene>
    <name evidence="9" type="ORF">CAAN4_G04148</name>
</gene>
<feature type="compositionally biased region" description="Basic residues" evidence="6">
    <location>
        <begin position="290"/>
        <end position="306"/>
    </location>
</feature>
<feature type="region of interest" description="Disordered" evidence="6">
    <location>
        <begin position="284"/>
        <end position="306"/>
    </location>
</feature>
<comment type="subcellular location">
    <subcellularLocation>
        <location evidence="1">Nucleus</location>
    </subcellularLocation>
</comment>
<accession>A0ABP0EKI9</accession>
<feature type="domain" description="Rnh202 triple barrel" evidence="8">
    <location>
        <begin position="11"/>
        <end position="101"/>
    </location>
</feature>
<organism evidence="9 10">
    <name type="scientific">[Candida] anglica</name>
    <dbReference type="NCBI Taxonomy" id="148631"/>
    <lineage>
        <taxon>Eukaryota</taxon>
        <taxon>Fungi</taxon>
        <taxon>Dikarya</taxon>
        <taxon>Ascomycota</taxon>
        <taxon>Saccharomycotina</taxon>
        <taxon>Pichiomycetes</taxon>
        <taxon>Debaryomycetaceae</taxon>
        <taxon>Kurtzmaniella</taxon>
    </lineage>
</organism>
<dbReference type="Proteomes" id="UP001497600">
    <property type="component" value="Chromosome G"/>
</dbReference>
<evidence type="ECO:0000256" key="2">
    <source>
        <dbReference type="ARBA" id="ARBA00019062"/>
    </source>
</evidence>
<dbReference type="PANTHER" id="PTHR13383:SF11">
    <property type="entry name" value="RIBONUCLEASE H2 SUBUNIT B"/>
    <property type="match status" value="1"/>
</dbReference>
<dbReference type="Pfam" id="PF09468">
    <property type="entry name" value="RNase_H2-Ydr279"/>
    <property type="match status" value="1"/>
</dbReference>
<dbReference type="CDD" id="cd09270">
    <property type="entry name" value="RNase_H2-B"/>
    <property type="match status" value="1"/>
</dbReference>
<sequence>MQIDSSTRILVLPDNVPSFKIVNIPSPVDLSKTVTVLFSENQLFELIDVSGNNPYHDKNIELPKTSGSVKSWIFETQDPISSEESGYVIQSPNVTSTSKFNLTYLLISILSQSSAFGKRFITLEDFVDTLGSTVTDNTWVQQLYPLYEAILPNICDAMIENDETFYRYSEERSINFIHEKVLKLTDFISNSISAKKDYQLVQSIRNNLYESLGDAETIPENILKQAIQRNCIDLICGSYCSKGITQALFKSKNYDFSELDAYLVSLVQKKKDLEMVEQNMNSVVETTKSASKKKAPPKKATASRKPVKKVAIGKGALDGFFKKA</sequence>
<evidence type="ECO:0000256" key="4">
    <source>
        <dbReference type="ARBA" id="ARBA00024778"/>
    </source>
</evidence>
<dbReference type="Pfam" id="PF17745">
    <property type="entry name" value="Ydr279_N"/>
    <property type="match status" value="1"/>
</dbReference>
<keyword evidence="10" id="KW-1185">Reference proteome</keyword>
<feature type="domain" description="Ribonuclease H2 subunit B wHTH" evidence="7">
    <location>
        <begin position="104"/>
        <end position="248"/>
    </location>
</feature>
<proteinExistence type="predicted"/>
<evidence type="ECO:0000256" key="6">
    <source>
        <dbReference type="SAM" id="MobiDB-lite"/>
    </source>
</evidence>
<dbReference type="InterPro" id="IPR019024">
    <property type="entry name" value="RNase_H2_suB_wHTH"/>
</dbReference>
<keyword evidence="3" id="KW-0539">Nucleus</keyword>